<evidence type="ECO:0000256" key="2">
    <source>
        <dbReference type="SAM" id="MobiDB-lite"/>
    </source>
</evidence>
<accession>A0AAW1HNS9</accession>
<dbReference type="SMART" id="SM00248">
    <property type="entry name" value="ANK"/>
    <property type="match status" value="2"/>
</dbReference>
<dbReference type="PROSITE" id="PS50297">
    <property type="entry name" value="ANK_REP_REGION"/>
    <property type="match status" value="1"/>
</dbReference>
<dbReference type="Proteomes" id="UP001443914">
    <property type="component" value="Unassembled WGS sequence"/>
</dbReference>
<evidence type="ECO:0000313" key="3">
    <source>
        <dbReference type="EMBL" id="KAK9678037.1"/>
    </source>
</evidence>
<organism evidence="3 4">
    <name type="scientific">Saponaria officinalis</name>
    <name type="common">Common soapwort</name>
    <name type="synonym">Lychnis saponaria</name>
    <dbReference type="NCBI Taxonomy" id="3572"/>
    <lineage>
        <taxon>Eukaryota</taxon>
        <taxon>Viridiplantae</taxon>
        <taxon>Streptophyta</taxon>
        <taxon>Embryophyta</taxon>
        <taxon>Tracheophyta</taxon>
        <taxon>Spermatophyta</taxon>
        <taxon>Magnoliopsida</taxon>
        <taxon>eudicotyledons</taxon>
        <taxon>Gunneridae</taxon>
        <taxon>Pentapetalae</taxon>
        <taxon>Caryophyllales</taxon>
        <taxon>Caryophyllaceae</taxon>
        <taxon>Caryophylleae</taxon>
        <taxon>Saponaria</taxon>
    </lineage>
</organism>
<dbReference type="InterPro" id="IPR002110">
    <property type="entry name" value="Ankyrin_rpt"/>
</dbReference>
<reference evidence="3" key="1">
    <citation type="submission" date="2024-03" db="EMBL/GenBank/DDBJ databases">
        <title>WGS assembly of Saponaria officinalis var. Norfolk2.</title>
        <authorList>
            <person name="Jenkins J."/>
            <person name="Shu S."/>
            <person name="Grimwood J."/>
            <person name="Barry K."/>
            <person name="Goodstein D."/>
            <person name="Schmutz J."/>
            <person name="Leebens-Mack J."/>
            <person name="Osbourn A."/>
        </authorList>
    </citation>
    <scope>NUCLEOTIDE SEQUENCE [LARGE SCALE GENOMIC DNA]</scope>
    <source>
        <strain evidence="3">JIC</strain>
    </source>
</reference>
<protein>
    <submittedName>
        <fullName evidence="3">Uncharacterized protein</fullName>
    </submittedName>
</protein>
<name>A0AAW1HNS9_SAPOF</name>
<dbReference type="Pfam" id="PF12796">
    <property type="entry name" value="Ank_2"/>
    <property type="match status" value="1"/>
</dbReference>
<dbReference type="AlphaFoldDB" id="A0AAW1HNS9"/>
<proteinExistence type="predicted"/>
<keyword evidence="4" id="KW-1185">Reference proteome</keyword>
<feature type="repeat" description="ANK" evidence="1">
    <location>
        <begin position="78"/>
        <end position="99"/>
    </location>
</feature>
<feature type="compositionally biased region" description="Basic and acidic residues" evidence="2">
    <location>
        <begin position="150"/>
        <end position="160"/>
    </location>
</feature>
<gene>
    <name evidence="3" type="ORF">RND81_11G183800</name>
</gene>
<sequence length="175" mass="19361">MDKSLYIAAMAGNTGFLREARDREIEIECWDQYLVSKTPQNNNIIHIASLYGHLDFIKTALTLIKNSPSKLMYEINGDGDTPLHIASKKGNFEIVQLLVCYSDLGGPALDRGGEIEVAAKDGDGQLHPDVYQPPSQEVYDGIAQRNIARSERQRAREQRGRSRSCFGASFGSPSS</sequence>
<feature type="region of interest" description="Disordered" evidence="2">
    <location>
        <begin position="150"/>
        <end position="175"/>
    </location>
</feature>
<dbReference type="EMBL" id="JBDFQZ010000011">
    <property type="protein sequence ID" value="KAK9678037.1"/>
    <property type="molecule type" value="Genomic_DNA"/>
</dbReference>
<evidence type="ECO:0000313" key="4">
    <source>
        <dbReference type="Proteomes" id="UP001443914"/>
    </source>
</evidence>
<dbReference type="Gene3D" id="1.25.40.20">
    <property type="entry name" value="Ankyrin repeat-containing domain"/>
    <property type="match status" value="1"/>
</dbReference>
<keyword evidence="1" id="KW-0040">ANK repeat</keyword>
<comment type="caution">
    <text evidence="3">The sequence shown here is derived from an EMBL/GenBank/DDBJ whole genome shotgun (WGS) entry which is preliminary data.</text>
</comment>
<evidence type="ECO:0000256" key="1">
    <source>
        <dbReference type="PROSITE-ProRule" id="PRU00023"/>
    </source>
</evidence>
<dbReference type="SUPFAM" id="SSF48403">
    <property type="entry name" value="Ankyrin repeat"/>
    <property type="match status" value="1"/>
</dbReference>
<dbReference type="PROSITE" id="PS50088">
    <property type="entry name" value="ANK_REPEAT"/>
    <property type="match status" value="1"/>
</dbReference>
<dbReference type="InterPro" id="IPR036770">
    <property type="entry name" value="Ankyrin_rpt-contain_sf"/>
</dbReference>